<feature type="compositionally biased region" description="Basic and acidic residues" evidence="3">
    <location>
        <begin position="408"/>
        <end position="420"/>
    </location>
</feature>
<dbReference type="Proteomes" id="UP001634394">
    <property type="component" value="Unassembled WGS sequence"/>
</dbReference>
<protein>
    <recommendedName>
        <fullName evidence="8">Protein SON</fullName>
    </recommendedName>
</protein>
<dbReference type="SUPFAM" id="SSF54768">
    <property type="entry name" value="dsRNA-binding domain-like"/>
    <property type="match status" value="1"/>
</dbReference>
<feature type="compositionally biased region" description="Basic and acidic residues" evidence="3">
    <location>
        <begin position="237"/>
        <end position="248"/>
    </location>
</feature>
<feature type="domain" description="G-patch" evidence="5">
    <location>
        <begin position="725"/>
        <end position="771"/>
    </location>
</feature>
<dbReference type="GO" id="GO:0003723">
    <property type="term" value="F:RNA binding"/>
    <property type="evidence" value="ECO:0007669"/>
    <property type="project" value="UniProtKB-UniRule"/>
</dbReference>
<feature type="region of interest" description="Disordered" evidence="3">
    <location>
        <begin position="34"/>
        <end position="68"/>
    </location>
</feature>
<dbReference type="PROSITE" id="PS50174">
    <property type="entry name" value="G_PATCH"/>
    <property type="match status" value="1"/>
</dbReference>
<feature type="region of interest" description="Disordered" evidence="3">
    <location>
        <begin position="234"/>
        <end position="443"/>
    </location>
</feature>
<dbReference type="PANTHER" id="PTHR46528">
    <property type="entry name" value="PROTEIN SON"/>
    <property type="match status" value="1"/>
</dbReference>
<evidence type="ECO:0000313" key="7">
    <source>
        <dbReference type="Proteomes" id="UP001634394"/>
    </source>
</evidence>
<dbReference type="SMART" id="SM00358">
    <property type="entry name" value="DSRM"/>
    <property type="match status" value="1"/>
</dbReference>
<name>A0ABD3XB58_SINWO</name>
<dbReference type="SMART" id="SM00443">
    <property type="entry name" value="G_patch"/>
    <property type="match status" value="1"/>
</dbReference>
<dbReference type="EMBL" id="JBJQND010000003">
    <property type="protein sequence ID" value="KAL3883302.1"/>
    <property type="molecule type" value="Genomic_DNA"/>
</dbReference>
<evidence type="ECO:0000259" key="4">
    <source>
        <dbReference type="PROSITE" id="PS50137"/>
    </source>
</evidence>
<dbReference type="Pfam" id="PF14709">
    <property type="entry name" value="DND1_DSRM"/>
    <property type="match status" value="1"/>
</dbReference>
<organism evidence="6 7">
    <name type="scientific">Sinanodonta woodiana</name>
    <name type="common">Chinese pond mussel</name>
    <name type="synonym">Anodonta woodiana</name>
    <dbReference type="NCBI Taxonomy" id="1069815"/>
    <lineage>
        <taxon>Eukaryota</taxon>
        <taxon>Metazoa</taxon>
        <taxon>Spiralia</taxon>
        <taxon>Lophotrochozoa</taxon>
        <taxon>Mollusca</taxon>
        <taxon>Bivalvia</taxon>
        <taxon>Autobranchia</taxon>
        <taxon>Heteroconchia</taxon>
        <taxon>Palaeoheterodonta</taxon>
        <taxon>Unionida</taxon>
        <taxon>Unionoidea</taxon>
        <taxon>Unionidae</taxon>
        <taxon>Unioninae</taxon>
        <taxon>Sinanodonta</taxon>
    </lineage>
</organism>
<keyword evidence="7" id="KW-1185">Reference proteome</keyword>
<dbReference type="Gene3D" id="3.30.160.20">
    <property type="match status" value="1"/>
</dbReference>
<feature type="compositionally biased region" description="Low complexity" evidence="3">
    <location>
        <begin position="261"/>
        <end position="274"/>
    </location>
</feature>
<dbReference type="CDD" id="cd19870">
    <property type="entry name" value="DSRM_SON-like"/>
    <property type="match status" value="1"/>
</dbReference>
<dbReference type="Pfam" id="PF01585">
    <property type="entry name" value="G-patch"/>
    <property type="match status" value="1"/>
</dbReference>
<proteinExistence type="predicted"/>
<evidence type="ECO:0008006" key="8">
    <source>
        <dbReference type="Google" id="ProtNLM"/>
    </source>
</evidence>
<gene>
    <name evidence="6" type="ORF">ACJMK2_029583</name>
</gene>
<feature type="compositionally biased region" description="Basic and acidic residues" evidence="3">
    <location>
        <begin position="765"/>
        <end position="774"/>
    </location>
</feature>
<dbReference type="PANTHER" id="PTHR46528:SF1">
    <property type="entry name" value="PROTEIN SON"/>
    <property type="match status" value="1"/>
</dbReference>
<evidence type="ECO:0000256" key="1">
    <source>
        <dbReference type="ARBA" id="ARBA00022884"/>
    </source>
</evidence>
<evidence type="ECO:0000313" key="6">
    <source>
        <dbReference type="EMBL" id="KAL3883302.1"/>
    </source>
</evidence>
<evidence type="ECO:0000256" key="3">
    <source>
        <dbReference type="SAM" id="MobiDB-lite"/>
    </source>
</evidence>
<feature type="compositionally biased region" description="Basic residues" evidence="3">
    <location>
        <begin position="297"/>
        <end position="316"/>
    </location>
</feature>
<feature type="compositionally biased region" description="Basic residues" evidence="3">
    <location>
        <begin position="339"/>
        <end position="369"/>
    </location>
</feature>
<dbReference type="FunFam" id="3.30.160.20:FF:000007">
    <property type="entry name" value="Double-stranded RNA-binding protein Staufen homolog 1"/>
    <property type="match status" value="1"/>
</dbReference>
<feature type="compositionally biased region" description="Basic and acidic residues" evidence="3">
    <location>
        <begin position="317"/>
        <end position="338"/>
    </location>
</feature>
<sequence length="876" mass="96651">MSKATDIDSIPLPEPEPVVVVPLPSGKYKSVDIVHSDGENDVKQPWVREEGDIQSDARSDENESSRLDARPLHDINLFKRAITEATKDSVARDKYGKLSQSIVDDMFKDFLTAKMHQIESEYKSKKESGGIRAGNATEEDIATSVEEMSKLLDAEINQLNAGHGDSSLGRTPSVTAMDIDGTAPAQNIKIEVSADSMAKDNSNSNPGKAPSAGSKKLGFMHFGIKLSAASAELISSGEKHDKTGRRLEEAEDTCGSNTLKGEVSSYSGSSVSGSGDDDDNVSGTGSLSDSDKEGKSSKSKKKRKKKHKHKHKKKQKTSKEKDKSDGFDEKDKDRERSTISKRKLSHRSRSRSRSPRRSRRSRSRSGSRSRFRDERKSRSRSRSGERELPRSSRFGEFDAHVYRNYRRNLADNDRFRERRGGRSHSSLVSKEKRSRSRSQERKVEDLRLKIDKDKLREIAIKNALANAQTGQGPKIDVTLKAGGKSVEELTNFCKRIASKESKIGAENLSSSGDEALAAAKSDDDDSLIHHPFKMKQHANIVMDIRNAKQLPVLTPAERAEKSAQLRIQFPVSSGSVHRMKEEWIPVDTTISATSTKTTVTTSIAKSVAVTPTQIFVPTLPPPPPPPDDKVFPDPPAQDIDISAIISERLHAVRKLQENPYDPVAQSVMAQAQQRASLWAQSKLLPGQFLGSTGATILSQQELMGPDKKRQAWAKKDQFTNAAPLQGGIGMYLLQKMGWKQGEGLGKNNEGAKEPLILDFKVDRRGLKSSEEGPKKPPPGPRVKDLSGKHPVSALVEFCNKRKWGQPQFEVVQETGPDHKKSFLFKVRVNGQEFQAPAGCNNKKTAKMQAASVCLQELGLIPREGSRAIDHLKTVQP</sequence>
<feature type="compositionally biased region" description="Basic and acidic residues" evidence="3">
    <location>
        <begin position="370"/>
        <end position="401"/>
    </location>
</feature>
<accession>A0ABD3XB58</accession>
<dbReference type="InterPro" id="IPR000467">
    <property type="entry name" value="G_patch_dom"/>
</dbReference>
<feature type="domain" description="DRBM" evidence="4">
    <location>
        <begin position="789"/>
        <end position="859"/>
    </location>
</feature>
<keyword evidence="1 2" id="KW-0694">RNA-binding</keyword>
<evidence type="ECO:0000256" key="2">
    <source>
        <dbReference type="PROSITE-ProRule" id="PRU00266"/>
    </source>
</evidence>
<dbReference type="PROSITE" id="PS50137">
    <property type="entry name" value="DS_RBD"/>
    <property type="match status" value="1"/>
</dbReference>
<comment type="caution">
    <text evidence="6">The sequence shown here is derived from an EMBL/GenBank/DDBJ whole genome shotgun (WGS) entry which is preliminary data.</text>
</comment>
<evidence type="ECO:0000259" key="5">
    <source>
        <dbReference type="PROSITE" id="PS50174"/>
    </source>
</evidence>
<feature type="region of interest" description="Disordered" evidence="3">
    <location>
        <begin position="161"/>
        <end position="215"/>
    </location>
</feature>
<dbReference type="InterPro" id="IPR014720">
    <property type="entry name" value="dsRBD_dom"/>
</dbReference>
<feature type="region of interest" description="Disordered" evidence="3">
    <location>
        <begin position="765"/>
        <end position="786"/>
    </location>
</feature>
<reference evidence="6 7" key="1">
    <citation type="submission" date="2024-11" db="EMBL/GenBank/DDBJ databases">
        <title>Chromosome-level genome assembly of the freshwater bivalve Anodonta woodiana.</title>
        <authorList>
            <person name="Chen X."/>
        </authorList>
    </citation>
    <scope>NUCLEOTIDE SEQUENCE [LARGE SCALE GENOMIC DNA]</scope>
    <source>
        <strain evidence="6">MN2024</strain>
        <tissue evidence="6">Gills</tissue>
    </source>
</reference>
<dbReference type="InterPro" id="IPR032922">
    <property type="entry name" value="SON"/>
</dbReference>
<dbReference type="AlphaFoldDB" id="A0ABD3XB58"/>